<gene>
    <name evidence="2" type="ORF">H9L17_06130</name>
</gene>
<dbReference type="Pfam" id="PF21814">
    <property type="entry name" value="DUF6883"/>
    <property type="match status" value="1"/>
</dbReference>
<organism evidence="2 3">
    <name type="scientific">Thermomonas brevis</name>
    <dbReference type="NCBI Taxonomy" id="215691"/>
    <lineage>
        <taxon>Bacteria</taxon>
        <taxon>Pseudomonadati</taxon>
        <taxon>Pseudomonadota</taxon>
        <taxon>Gammaproteobacteria</taxon>
        <taxon>Lysobacterales</taxon>
        <taxon>Lysobacteraceae</taxon>
        <taxon>Thermomonas</taxon>
    </lineage>
</organism>
<keyword evidence="3" id="KW-1185">Reference proteome</keyword>
<dbReference type="EMBL" id="CP060711">
    <property type="protein sequence ID" value="QNN47708.1"/>
    <property type="molecule type" value="Genomic_DNA"/>
</dbReference>
<dbReference type="Proteomes" id="UP000515977">
    <property type="component" value="Chromosome"/>
</dbReference>
<reference evidence="2 3" key="1">
    <citation type="submission" date="2020-08" db="EMBL/GenBank/DDBJ databases">
        <title>Genome sequence of Thermomonas brevis KACC 16975T.</title>
        <authorList>
            <person name="Hyun D.-W."/>
            <person name="Bae J.-W."/>
        </authorList>
    </citation>
    <scope>NUCLEOTIDE SEQUENCE [LARGE SCALE GENOMIC DNA]</scope>
    <source>
        <strain evidence="2 3">KACC 16975</strain>
    </source>
</reference>
<sequence>MMPLQAVGMGHRPSAIYLPECDRLHIERAKIVDYLLSDGNGRGKAGFFRRLGFHSDRWEELADALRHQASSNPVCSQFDSPYGTRYVVEGSLLSPDGRWPPARIATVWLLESATSQRPRLITAFPA</sequence>
<name>A0A7G9QWI3_9GAMM</name>
<evidence type="ECO:0000313" key="2">
    <source>
        <dbReference type="EMBL" id="QNN47708.1"/>
    </source>
</evidence>
<protein>
    <recommendedName>
        <fullName evidence="1">DUF6883 domain-containing protein</fullName>
    </recommendedName>
</protein>
<dbReference type="KEGG" id="tbv:H9L17_06130"/>
<proteinExistence type="predicted"/>
<dbReference type="AlphaFoldDB" id="A0A7G9QWI3"/>
<dbReference type="InterPro" id="IPR049250">
    <property type="entry name" value="DUF6883"/>
</dbReference>
<accession>A0A7G9QWI3</accession>
<evidence type="ECO:0000313" key="3">
    <source>
        <dbReference type="Proteomes" id="UP000515977"/>
    </source>
</evidence>
<evidence type="ECO:0000259" key="1">
    <source>
        <dbReference type="Pfam" id="PF21814"/>
    </source>
</evidence>
<feature type="domain" description="DUF6883" evidence="1">
    <location>
        <begin position="18"/>
        <end position="125"/>
    </location>
</feature>